<name>A0A1E7FUB4_9STRA</name>
<organism evidence="2 3">
    <name type="scientific">Fragilariopsis cylindrus CCMP1102</name>
    <dbReference type="NCBI Taxonomy" id="635003"/>
    <lineage>
        <taxon>Eukaryota</taxon>
        <taxon>Sar</taxon>
        <taxon>Stramenopiles</taxon>
        <taxon>Ochrophyta</taxon>
        <taxon>Bacillariophyta</taxon>
        <taxon>Bacillariophyceae</taxon>
        <taxon>Bacillariophycidae</taxon>
        <taxon>Bacillariales</taxon>
        <taxon>Bacillariaceae</taxon>
        <taxon>Fragilariopsis</taxon>
    </lineage>
</organism>
<dbReference type="InterPro" id="IPR000608">
    <property type="entry name" value="UBC"/>
</dbReference>
<protein>
    <submittedName>
        <fullName evidence="2">UBC-like protein</fullName>
    </submittedName>
</protein>
<evidence type="ECO:0000313" key="3">
    <source>
        <dbReference type="Proteomes" id="UP000095751"/>
    </source>
</evidence>
<dbReference type="PROSITE" id="PS50127">
    <property type="entry name" value="UBC_2"/>
    <property type="match status" value="1"/>
</dbReference>
<dbReference type="InParanoid" id="A0A1E7FUB4"/>
<dbReference type="Gene3D" id="3.10.110.10">
    <property type="entry name" value="Ubiquitin Conjugating Enzyme"/>
    <property type="match status" value="1"/>
</dbReference>
<evidence type="ECO:0000313" key="2">
    <source>
        <dbReference type="EMBL" id="OEU21746.1"/>
    </source>
</evidence>
<proteinExistence type="predicted"/>
<dbReference type="CDD" id="cd23814">
    <property type="entry name" value="UEV_AKTIP"/>
    <property type="match status" value="1"/>
</dbReference>
<keyword evidence="3" id="KW-1185">Reference proteome</keyword>
<dbReference type="AlphaFoldDB" id="A0A1E7FUB4"/>
<feature type="domain" description="UBC core" evidence="1">
    <location>
        <begin position="26"/>
        <end position="176"/>
    </location>
</feature>
<accession>A0A1E7FUB4</accession>
<evidence type="ECO:0000259" key="1">
    <source>
        <dbReference type="PROSITE" id="PS50127"/>
    </source>
</evidence>
<reference evidence="2 3" key="1">
    <citation type="submission" date="2016-09" db="EMBL/GenBank/DDBJ databases">
        <title>Extensive genetic diversity and differential bi-allelic expression allows diatom success in the polar Southern Ocean.</title>
        <authorList>
            <consortium name="DOE Joint Genome Institute"/>
            <person name="Mock T."/>
            <person name="Otillar R.P."/>
            <person name="Strauss J."/>
            <person name="Dupont C."/>
            <person name="Frickenhaus S."/>
            <person name="Maumus F."/>
            <person name="Mcmullan M."/>
            <person name="Sanges R."/>
            <person name="Schmutz J."/>
            <person name="Toseland A."/>
            <person name="Valas R."/>
            <person name="Veluchamy A."/>
            <person name="Ward B.J."/>
            <person name="Allen A."/>
            <person name="Barry K."/>
            <person name="Falciatore A."/>
            <person name="Ferrante M."/>
            <person name="Fortunato A.E."/>
            <person name="Gloeckner G."/>
            <person name="Gruber A."/>
            <person name="Hipkin R."/>
            <person name="Janech M."/>
            <person name="Kroth P."/>
            <person name="Leese F."/>
            <person name="Lindquist E."/>
            <person name="Lyon B.R."/>
            <person name="Martin J."/>
            <person name="Mayer C."/>
            <person name="Parker M."/>
            <person name="Quesneville H."/>
            <person name="Raymond J."/>
            <person name="Uhlig C."/>
            <person name="Valentin K.U."/>
            <person name="Worden A.Z."/>
            <person name="Armbrust E.V."/>
            <person name="Bowler C."/>
            <person name="Green B."/>
            <person name="Moulton V."/>
            <person name="Van Oosterhout C."/>
            <person name="Grigoriev I."/>
        </authorList>
    </citation>
    <scope>NUCLEOTIDE SEQUENCE [LARGE SCALE GENOMIC DNA]</scope>
    <source>
        <strain evidence="2 3">CCMP1102</strain>
    </source>
</reference>
<dbReference type="SUPFAM" id="SSF54495">
    <property type="entry name" value="UBC-like"/>
    <property type="match status" value="1"/>
</dbReference>
<dbReference type="KEGG" id="fcy:FRACYDRAFT_267044"/>
<gene>
    <name evidence="2" type="ORF">FRACYDRAFT_267044</name>
</gene>
<dbReference type="Proteomes" id="UP000095751">
    <property type="component" value="Unassembled WGS sequence"/>
</dbReference>
<dbReference type="InterPro" id="IPR016135">
    <property type="entry name" value="UBQ-conjugating_enzyme/RWD"/>
</dbReference>
<dbReference type="SMART" id="SM00212">
    <property type="entry name" value="UBCc"/>
    <property type="match status" value="1"/>
</dbReference>
<dbReference type="Pfam" id="PF00179">
    <property type="entry name" value="UQ_con"/>
    <property type="match status" value="1"/>
</dbReference>
<sequence length="228" mass="26427">MSATKRTPTKLPISPIASEEEREQALRDYKVTIEYKHLKSHAPGGVYLIPSMDSLREFYGIIFVRRGPFTNGIFKFKLTLPPKYNDVNMWPYIVFASHVYNPYVHEETGELDVQGAYPTWDPSRHYLVTVLTYLKKIFYSKNFTDAKANLDAKQLAENDLQSYKQKVEECVHESQKNVYVNDENSTAIFTEEEVAHRVLRDLLKHHIKNENQVTKQAVLTQIDKASKV</sequence>
<dbReference type="OrthoDB" id="5596422at2759"/>
<dbReference type="EMBL" id="KV784353">
    <property type="protein sequence ID" value="OEU21746.1"/>
    <property type="molecule type" value="Genomic_DNA"/>
</dbReference>